<name>A0A6A6IAZ4_9PLEO</name>
<dbReference type="RefSeq" id="XP_033681667.1">
    <property type="nucleotide sequence ID" value="XM_033827108.1"/>
</dbReference>
<feature type="compositionally biased region" description="Polar residues" evidence="1">
    <location>
        <begin position="63"/>
        <end position="87"/>
    </location>
</feature>
<dbReference type="EMBL" id="ML987198">
    <property type="protein sequence ID" value="KAF2246663.1"/>
    <property type="molecule type" value="Genomic_DNA"/>
</dbReference>
<evidence type="ECO:0000313" key="2">
    <source>
        <dbReference type="EMBL" id="KAF2246663.1"/>
    </source>
</evidence>
<sequence length="169" mass="18923">MERIAGPEKRMPSGVERGIVQRNHFFRMTSKRECDVCLSMTSLNSPCASREQSLKASSVHPGASTSHVLQQLEPSRTRSATRVSTAPSARLISDKAFAQRQRRWPKKENCRILPSFTSKFTRSRHKPAYPVLPQKGRSECSAANALRVIPTQTLIGGFGERARKCSRKL</sequence>
<protein>
    <submittedName>
        <fullName evidence="2">Uncharacterized protein</fullName>
    </submittedName>
</protein>
<dbReference type="GeneID" id="54580438"/>
<accession>A0A6A6IAZ4</accession>
<keyword evidence="3" id="KW-1185">Reference proteome</keyword>
<dbReference type="Proteomes" id="UP000800094">
    <property type="component" value="Unassembled WGS sequence"/>
</dbReference>
<evidence type="ECO:0000256" key="1">
    <source>
        <dbReference type="SAM" id="MobiDB-lite"/>
    </source>
</evidence>
<evidence type="ECO:0000313" key="3">
    <source>
        <dbReference type="Proteomes" id="UP000800094"/>
    </source>
</evidence>
<feature type="region of interest" description="Disordered" evidence="1">
    <location>
        <begin position="54"/>
        <end position="87"/>
    </location>
</feature>
<reference evidence="2" key="1">
    <citation type="journal article" date="2020" name="Stud. Mycol.">
        <title>101 Dothideomycetes genomes: a test case for predicting lifestyles and emergence of pathogens.</title>
        <authorList>
            <person name="Haridas S."/>
            <person name="Albert R."/>
            <person name="Binder M."/>
            <person name="Bloem J."/>
            <person name="Labutti K."/>
            <person name="Salamov A."/>
            <person name="Andreopoulos B."/>
            <person name="Baker S."/>
            <person name="Barry K."/>
            <person name="Bills G."/>
            <person name="Bluhm B."/>
            <person name="Cannon C."/>
            <person name="Castanera R."/>
            <person name="Culley D."/>
            <person name="Daum C."/>
            <person name="Ezra D."/>
            <person name="Gonzalez J."/>
            <person name="Henrissat B."/>
            <person name="Kuo A."/>
            <person name="Liang C."/>
            <person name="Lipzen A."/>
            <person name="Lutzoni F."/>
            <person name="Magnuson J."/>
            <person name="Mondo S."/>
            <person name="Nolan M."/>
            <person name="Ohm R."/>
            <person name="Pangilinan J."/>
            <person name="Park H.-J."/>
            <person name="Ramirez L."/>
            <person name="Alfaro M."/>
            <person name="Sun H."/>
            <person name="Tritt A."/>
            <person name="Yoshinaga Y."/>
            <person name="Zwiers L.-H."/>
            <person name="Turgeon B."/>
            <person name="Goodwin S."/>
            <person name="Spatafora J."/>
            <person name="Crous P."/>
            <person name="Grigoriev I."/>
        </authorList>
    </citation>
    <scope>NUCLEOTIDE SEQUENCE</scope>
    <source>
        <strain evidence="2">CBS 122368</strain>
    </source>
</reference>
<proteinExistence type="predicted"/>
<organism evidence="2 3">
    <name type="scientific">Trematosphaeria pertusa</name>
    <dbReference type="NCBI Taxonomy" id="390896"/>
    <lineage>
        <taxon>Eukaryota</taxon>
        <taxon>Fungi</taxon>
        <taxon>Dikarya</taxon>
        <taxon>Ascomycota</taxon>
        <taxon>Pezizomycotina</taxon>
        <taxon>Dothideomycetes</taxon>
        <taxon>Pleosporomycetidae</taxon>
        <taxon>Pleosporales</taxon>
        <taxon>Massarineae</taxon>
        <taxon>Trematosphaeriaceae</taxon>
        <taxon>Trematosphaeria</taxon>
    </lineage>
</organism>
<gene>
    <name evidence="2" type="ORF">BU26DRAFT_50874</name>
</gene>
<dbReference type="AlphaFoldDB" id="A0A6A6IAZ4"/>